<comment type="caution">
    <text evidence="4">The sequence shown here is derived from an EMBL/GenBank/DDBJ whole genome shotgun (WGS) entry which is preliminary data.</text>
</comment>
<name>A0ABY1IQ61_9HYPH</name>
<feature type="transmembrane region" description="Helical" evidence="1">
    <location>
        <begin position="123"/>
        <end position="151"/>
    </location>
</feature>
<feature type="transmembrane region" description="Helical" evidence="1">
    <location>
        <begin position="51"/>
        <end position="70"/>
    </location>
</feature>
<feature type="transmembrane region" description="Helical" evidence="1">
    <location>
        <begin position="12"/>
        <end position="31"/>
    </location>
</feature>
<dbReference type="Proteomes" id="UP000184290">
    <property type="component" value="Unassembled WGS sequence"/>
</dbReference>
<keyword evidence="1" id="KW-1133">Transmembrane helix</keyword>
<keyword evidence="1" id="KW-0812">Transmembrane</keyword>
<feature type="transmembrane region" description="Helical" evidence="1">
    <location>
        <begin position="82"/>
        <end position="103"/>
    </location>
</feature>
<feature type="transmembrane region" description="Helical" evidence="1">
    <location>
        <begin position="163"/>
        <end position="180"/>
    </location>
</feature>
<evidence type="ECO:0000259" key="3">
    <source>
        <dbReference type="Pfam" id="PF15420"/>
    </source>
</evidence>
<dbReference type="InterPro" id="IPR027788">
    <property type="entry name" value="Alpha/beta-hydrolase_N_dom"/>
</dbReference>
<dbReference type="InterPro" id="IPR027787">
    <property type="entry name" value="Alpha/beta-hydrolase_catalytic"/>
</dbReference>
<evidence type="ECO:0000259" key="2">
    <source>
        <dbReference type="Pfam" id="PF10081"/>
    </source>
</evidence>
<feature type="domain" description="Alpha/beta-hydrolase catalytic" evidence="2">
    <location>
        <begin position="257"/>
        <end position="545"/>
    </location>
</feature>
<evidence type="ECO:0000313" key="4">
    <source>
        <dbReference type="EMBL" id="SHJ84088.1"/>
    </source>
</evidence>
<dbReference type="RefSeq" id="WP_060609437.1">
    <property type="nucleotide sequence ID" value="NZ_FQZC01000004.1"/>
</dbReference>
<accession>A0ABY1IQ61</accession>
<sequence length="554" mass="61065">MAVHSEQSRWRWRTLGLSMPGIVLGLLFFAASLTPSLLPRGPLVQGALSGASFAAGYAVGVFIHWLWAYLQLPEPEHRRARALRIAGGVLALPAVALTLWKAAEWQNSVRQVMGLEPLDTAHPLQVGAVGLLVFLALLALARLFGVVMRLLRGRLKRLLPPRVAQVLATGLTVFAFWYVFNGVIFHQALRLADSSFRELDSHIDAESAPPDDPFRTGSAQSLVSWESLGARGREYIASGPRAAEIGDFFGAPAQDPIRVYVGLNSRETVEERATLALQEMLRVGAFERSALVVIVPTGTGWIDPAGADTLEYLHRGDIASVALQYSYLTSWLSLMVEPGYGAEAGRALFQKVYAHWTGLPPGERPRLYLYGLSLGAMNSELSTDLYEVVADPFDGALWSGPPFTSRTWRMATDARVPGTPEWLPRFRDGSIIRFTAQRNNLDAASAPWGPIRIVYLQYASDPVTFFEPSSFYREPDWMKAPRGPDVSPALRWFPIVTGLQLAADMMLATTAPIGYGHLYAPEHYIDAWIEVTQPPPIDADTIARLKAFQAARFR</sequence>
<dbReference type="Pfam" id="PF15420">
    <property type="entry name" value="Abhydrolase_9_N"/>
    <property type="match status" value="1"/>
</dbReference>
<dbReference type="InterPro" id="IPR012037">
    <property type="entry name" value="Alpha/beta-hydrolase_fam"/>
</dbReference>
<proteinExistence type="predicted"/>
<organism evidence="4 5">
    <name type="scientific">Aureimonas altamirensis DSM 21988</name>
    <dbReference type="NCBI Taxonomy" id="1121026"/>
    <lineage>
        <taxon>Bacteria</taxon>
        <taxon>Pseudomonadati</taxon>
        <taxon>Pseudomonadota</taxon>
        <taxon>Alphaproteobacteria</taxon>
        <taxon>Hyphomicrobiales</taxon>
        <taxon>Aurantimonadaceae</taxon>
        <taxon>Aureimonas</taxon>
    </lineage>
</organism>
<dbReference type="Pfam" id="PF10081">
    <property type="entry name" value="Abhydrolase_9"/>
    <property type="match status" value="1"/>
</dbReference>
<keyword evidence="1" id="KW-0472">Membrane</keyword>
<dbReference type="PIRSF" id="PIRSF007542">
    <property type="entry name" value="UCP007542"/>
    <property type="match status" value="1"/>
</dbReference>
<evidence type="ECO:0000256" key="1">
    <source>
        <dbReference type="SAM" id="Phobius"/>
    </source>
</evidence>
<dbReference type="EMBL" id="FQZC01000004">
    <property type="protein sequence ID" value="SHJ84088.1"/>
    <property type="molecule type" value="Genomic_DNA"/>
</dbReference>
<protein>
    <submittedName>
        <fullName evidence="4">Uncharacterized membrane protein</fullName>
    </submittedName>
</protein>
<feature type="domain" description="Alpha/beta-hydrolase N-terminal" evidence="3">
    <location>
        <begin position="33"/>
        <end position="240"/>
    </location>
</feature>
<keyword evidence="5" id="KW-1185">Reference proteome</keyword>
<gene>
    <name evidence="4" type="ORF">SAMN02745911_3542</name>
</gene>
<evidence type="ECO:0000313" key="5">
    <source>
        <dbReference type="Proteomes" id="UP000184290"/>
    </source>
</evidence>
<reference evidence="4 5" key="1">
    <citation type="submission" date="2016-11" db="EMBL/GenBank/DDBJ databases">
        <authorList>
            <person name="Varghese N."/>
            <person name="Submissions S."/>
        </authorList>
    </citation>
    <scope>NUCLEOTIDE SEQUENCE [LARGE SCALE GENOMIC DNA]</scope>
    <source>
        <strain evidence="4 5">DSM 21988</strain>
    </source>
</reference>